<sequence length="140" mass="15820">MSTEYLIPILFVAFAALLFFQMRKQRKAMNEQQKLQNSLTVGDRVMTTSGLFGTVVETEDDSIELEIADGVVTTWLRQAIRERVDTEVDEDELDEDDNDEVDEDVVDSSERTSSDEDSDVTENADTQKTETQNAETQKTG</sequence>
<keyword evidence="8" id="KW-0811">Translocation</keyword>
<comment type="similarity">
    <text evidence="2">Belongs to the YajC family.</text>
</comment>
<dbReference type="Proteomes" id="UP000199165">
    <property type="component" value="Unassembled WGS sequence"/>
</dbReference>
<comment type="subcellular location">
    <subcellularLocation>
        <location evidence="1">Cell membrane</location>
        <topology evidence="1">Single-pass membrane protein</topology>
    </subcellularLocation>
</comment>
<protein>
    <submittedName>
        <fullName evidence="12">Preprotein translocase subunit YajC</fullName>
    </submittedName>
</protein>
<evidence type="ECO:0000256" key="2">
    <source>
        <dbReference type="ARBA" id="ARBA00006742"/>
    </source>
</evidence>
<dbReference type="RefSeq" id="WP_092981492.1">
    <property type="nucleotide sequence ID" value="NZ_FPAT01000016.1"/>
</dbReference>
<feature type="compositionally biased region" description="Acidic residues" evidence="10">
    <location>
        <begin position="87"/>
        <end position="107"/>
    </location>
</feature>
<dbReference type="PANTHER" id="PTHR33909">
    <property type="entry name" value="SEC TRANSLOCON ACCESSORY COMPLEX SUBUNIT YAJC"/>
    <property type="match status" value="1"/>
</dbReference>
<keyword evidence="7 11" id="KW-1133">Transmembrane helix</keyword>
<dbReference type="NCBIfam" id="TIGR00739">
    <property type="entry name" value="yajC"/>
    <property type="match status" value="1"/>
</dbReference>
<name>A0A1I7CB57_9ACTN</name>
<keyword evidence="13" id="KW-1185">Reference proteome</keyword>
<dbReference type="InterPro" id="IPR003849">
    <property type="entry name" value="Preprotein_translocase_YajC"/>
</dbReference>
<evidence type="ECO:0000256" key="3">
    <source>
        <dbReference type="ARBA" id="ARBA00022448"/>
    </source>
</evidence>
<evidence type="ECO:0000313" key="13">
    <source>
        <dbReference type="Proteomes" id="UP000199165"/>
    </source>
</evidence>
<evidence type="ECO:0000256" key="8">
    <source>
        <dbReference type="ARBA" id="ARBA00023010"/>
    </source>
</evidence>
<proteinExistence type="inferred from homology"/>
<feature type="transmembrane region" description="Helical" evidence="11">
    <location>
        <begin position="6"/>
        <end position="22"/>
    </location>
</feature>
<dbReference type="PANTHER" id="PTHR33909:SF1">
    <property type="entry name" value="SEC TRANSLOCON ACCESSORY COMPLEX SUBUNIT YAJC"/>
    <property type="match status" value="1"/>
</dbReference>
<feature type="compositionally biased region" description="Polar residues" evidence="10">
    <location>
        <begin position="123"/>
        <end position="140"/>
    </location>
</feature>
<dbReference type="AlphaFoldDB" id="A0A1I7CB57"/>
<dbReference type="GO" id="GO:0005886">
    <property type="term" value="C:plasma membrane"/>
    <property type="evidence" value="ECO:0007669"/>
    <property type="project" value="UniProtKB-SubCell"/>
</dbReference>
<organism evidence="12 13">
    <name type="scientific">Actinopolyspora righensis</name>
    <dbReference type="NCBI Taxonomy" id="995060"/>
    <lineage>
        <taxon>Bacteria</taxon>
        <taxon>Bacillati</taxon>
        <taxon>Actinomycetota</taxon>
        <taxon>Actinomycetes</taxon>
        <taxon>Actinopolysporales</taxon>
        <taxon>Actinopolysporaceae</taxon>
        <taxon>Actinopolyspora</taxon>
        <taxon>Actinopolyspora alba group</taxon>
    </lineage>
</organism>
<dbReference type="Pfam" id="PF02699">
    <property type="entry name" value="YajC"/>
    <property type="match status" value="1"/>
</dbReference>
<reference evidence="13" key="1">
    <citation type="submission" date="2016-10" db="EMBL/GenBank/DDBJ databases">
        <authorList>
            <person name="Varghese N."/>
            <person name="Submissions S."/>
        </authorList>
    </citation>
    <scope>NUCLEOTIDE SEQUENCE [LARGE SCALE GENOMIC DNA]</scope>
    <source>
        <strain evidence="13">DSM 45501</strain>
    </source>
</reference>
<keyword evidence="5 11" id="KW-0812">Transmembrane</keyword>
<evidence type="ECO:0000256" key="1">
    <source>
        <dbReference type="ARBA" id="ARBA00004162"/>
    </source>
</evidence>
<evidence type="ECO:0000256" key="11">
    <source>
        <dbReference type="SAM" id="Phobius"/>
    </source>
</evidence>
<evidence type="ECO:0000256" key="6">
    <source>
        <dbReference type="ARBA" id="ARBA00022927"/>
    </source>
</evidence>
<gene>
    <name evidence="12" type="ORF">SAMN04487904_11665</name>
</gene>
<keyword evidence="4" id="KW-1003">Cell membrane</keyword>
<evidence type="ECO:0000313" key="12">
    <source>
        <dbReference type="EMBL" id="SFT96634.1"/>
    </source>
</evidence>
<dbReference type="STRING" id="995060.SAMN04487904_11665"/>
<evidence type="ECO:0000256" key="10">
    <source>
        <dbReference type="SAM" id="MobiDB-lite"/>
    </source>
</evidence>
<evidence type="ECO:0000256" key="7">
    <source>
        <dbReference type="ARBA" id="ARBA00022989"/>
    </source>
</evidence>
<evidence type="ECO:0000256" key="5">
    <source>
        <dbReference type="ARBA" id="ARBA00022692"/>
    </source>
</evidence>
<dbReference type="SMART" id="SM01323">
    <property type="entry name" value="YajC"/>
    <property type="match status" value="1"/>
</dbReference>
<keyword evidence="3" id="KW-0813">Transport</keyword>
<feature type="region of interest" description="Disordered" evidence="10">
    <location>
        <begin position="83"/>
        <end position="140"/>
    </location>
</feature>
<evidence type="ECO:0000256" key="9">
    <source>
        <dbReference type="ARBA" id="ARBA00023136"/>
    </source>
</evidence>
<evidence type="ECO:0000256" key="4">
    <source>
        <dbReference type="ARBA" id="ARBA00022475"/>
    </source>
</evidence>
<keyword evidence="9 11" id="KW-0472">Membrane</keyword>
<accession>A0A1I7CB57</accession>
<keyword evidence="6" id="KW-0653">Protein transport</keyword>
<dbReference type="EMBL" id="FPAT01000016">
    <property type="protein sequence ID" value="SFT96634.1"/>
    <property type="molecule type" value="Genomic_DNA"/>
</dbReference>
<dbReference type="GO" id="GO:0015031">
    <property type="term" value="P:protein transport"/>
    <property type="evidence" value="ECO:0007669"/>
    <property type="project" value="UniProtKB-KW"/>
</dbReference>